<evidence type="ECO:0000256" key="2">
    <source>
        <dbReference type="ARBA" id="ARBA00022670"/>
    </source>
</evidence>
<gene>
    <name evidence="6" type="ORF">SAMN06297251_10566</name>
</gene>
<organism evidence="6 7">
    <name type="scientific">Fulvimarina manganoxydans</name>
    <dbReference type="NCBI Taxonomy" id="937218"/>
    <lineage>
        <taxon>Bacteria</taxon>
        <taxon>Pseudomonadati</taxon>
        <taxon>Pseudomonadota</taxon>
        <taxon>Alphaproteobacteria</taxon>
        <taxon>Hyphomicrobiales</taxon>
        <taxon>Aurantimonadaceae</taxon>
        <taxon>Fulvimarina</taxon>
    </lineage>
</organism>
<name>A0A1W2AT49_9HYPH</name>
<dbReference type="GO" id="GO:0008234">
    <property type="term" value="F:cysteine-type peptidase activity"/>
    <property type="evidence" value="ECO:0007669"/>
    <property type="project" value="UniProtKB-KW"/>
</dbReference>
<feature type="domain" description="NlpC/P60" evidence="5">
    <location>
        <begin position="12"/>
        <end position="151"/>
    </location>
</feature>
<dbReference type="GO" id="GO:0006508">
    <property type="term" value="P:proteolysis"/>
    <property type="evidence" value="ECO:0007669"/>
    <property type="project" value="UniProtKB-KW"/>
</dbReference>
<sequence length="156" mass="17229">MSDHADRSGQLCAEPDQVLALAHGFIGTPYRHQGSRAGVGCDCLGLIRGVWRGLFGAEPESVEPYRPDWYAHDRHERLLEAAERHLVERSYRDPAPGDVVLFRFRAERPATHCGVAGVSGTLIHAYERSAVVVSVLPDAWRRRIAGIFAFPADPTS</sequence>
<comment type="similarity">
    <text evidence="1">Belongs to the peptidase C40 family.</text>
</comment>
<dbReference type="NCBIfam" id="TIGR02219">
    <property type="entry name" value="phage_NlpC_fam"/>
    <property type="match status" value="1"/>
</dbReference>
<dbReference type="InterPro" id="IPR000064">
    <property type="entry name" value="NLP_P60_dom"/>
</dbReference>
<dbReference type="InterPro" id="IPR011929">
    <property type="entry name" value="Phage_pept_NlpC/P60"/>
</dbReference>
<dbReference type="EMBL" id="FWXR01000005">
    <property type="protein sequence ID" value="SMC63909.1"/>
    <property type="molecule type" value="Genomic_DNA"/>
</dbReference>
<dbReference type="PROSITE" id="PS51935">
    <property type="entry name" value="NLPC_P60"/>
    <property type="match status" value="1"/>
</dbReference>
<evidence type="ECO:0000259" key="5">
    <source>
        <dbReference type="PROSITE" id="PS51935"/>
    </source>
</evidence>
<dbReference type="OrthoDB" id="6058745at2"/>
<keyword evidence="4" id="KW-0788">Thiol protease</keyword>
<dbReference type="Gene3D" id="3.90.1720.10">
    <property type="entry name" value="endopeptidase domain like (from Nostoc punctiforme)"/>
    <property type="match status" value="1"/>
</dbReference>
<evidence type="ECO:0000256" key="1">
    <source>
        <dbReference type="ARBA" id="ARBA00007074"/>
    </source>
</evidence>
<keyword evidence="7" id="KW-1185">Reference proteome</keyword>
<accession>A0A1W2AT49</accession>
<evidence type="ECO:0000256" key="4">
    <source>
        <dbReference type="ARBA" id="ARBA00022807"/>
    </source>
</evidence>
<proteinExistence type="inferred from homology"/>
<protein>
    <submittedName>
        <fullName evidence="6">Putative phage cell wall peptidase, NlpC/P60 family</fullName>
    </submittedName>
</protein>
<evidence type="ECO:0000313" key="6">
    <source>
        <dbReference type="EMBL" id="SMC63909.1"/>
    </source>
</evidence>
<dbReference type="Pfam" id="PF00877">
    <property type="entry name" value="NLPC_P60"/>
    <property type="match status" value="1"/>
</dbReference>
<dbReference type="RefSeq" id="WP_084409648.1">
    <property type="nucleotide sequence ID" value="NZ_FWXR01000005.1"/>
</dbReference>
<dbReference type="InterPro" id="IPR038765">
    <property type="entry name" value="Papain-like_cys_pep_sf"/>
</dbReference>
<evidence type="ECO:0000313" key="7">
    <source>
        <dbReference type="Proteomes" id="UP000192656"/>
    </source>
</evidence>
<dbReference type="AlphaFoldDB" id="A0A1W2AT49"/>
<dbReference type="STRING" id="937218.SAMN06297251_10566"/>
<dbReference type="SUPFAM" id="SSF54001">
    <property type="entry name" value="Cysteine proteinases"/>
    <property type="match status" value="1"/>
</dbReference>
<reference evidence="6 7" key="1">
    <citation type="submission" date="2017-04" db="EMBL/GenBank/DDBJ databases">
        <authorList>
            <person name="Afonso C.L."/>
            <person name="Miller P.J."/>
            <person name="Scott M.A."/>
            <person name="Spackman E."/>
            <person name="Goraichik I."/>
            <person name="Dimitrov K.M."/>
            <person name="Suarez D.L."/>
            <person name="Swayne D.E."/>
        </authorList>
    </citation>
    <scope>NUCLEOTIDE SEQUENCE [LARGE SCALE GENOMIC DNA]</scope>
    <source>
        <strain evidence="6 7">CGMCC 1.10972</strain>
    </source>
</reference>
<dbReference type="Proteomes" id="UP000192656">
    <property type="component" value="Unassembled WGS sequence"/>
</dbReference>
<keyword evidence="3" id="KW-0378">Hydrolase</keyword>
<evidence type="ECO:0000256" key="3">
    <source>
        <dbReference type="ARBA" id="ARBA00022801"/>
    </source>
</evidence>
<keyword evidence="2" id="KW-0645">Protease</keyword>